<sequence>MPGPKTVLDDDHADPLSGSDLAPEAQSQNQVLHDVRGQLSPALLSADRLSQHPDPKVRELAEQIIRSIEQAARRLKDLPLR</sequence>
<evidence type="ECO:0000313" key="2">
    <source>
        <dbReference type="EMBL" id="GBQ26663.1"/>
    </source>
</evidence>
<comment type="caution">
    <text evidence="2">The sequence shown here is derived from an EMBL/GenBank/DDBJ whole genome shotgun (WGS) entry which is preliminary data.</text>
</comment>
<protein>
    <recommendedName>
        <fullName evidence="4">Histidine kinase</fullName>
    </recommendedName>
</protein>
<evidence type="ECO:0000313" key="3">
    <source>
        <dbReference type="Proteomes" id="UP001060895"/>
    </source>
</evidence>
<organism evidence="2 3">
    <name type="scientific">Gluconacetobacter sacchari DSM 12717</name>
    <dbReference type="NCBI Taxonomy" id="1307940"/>
    <lineage>
        <taxon>Bacteria</taxon>
        <taxon>Pseudomonadati</taxon>
        <taxon>Pseudomonadota</taxon>
        <taxon>Alphaproteobacteria</taxon>
        <taxon>Acetobacterales</taxon>
        <taxon>Acetobacteraceae</taxon>
        <taxon>Gluconacetobacter</taxon>
    </lineage>
</organism>
<proteinExistence type="predicted"/>
<dbReference type="EMBL" id="BAQP01000182">
    <property type="protein sequence ID" value="GBQ26663.1"/>
    <property type="molecule type" value="Genomic_DNA"/>
</dbReference>
<feature type="region of interest" description="Disordered" evidence="1">
    <location>
        <begin position="1"/>
        <end position="29"/>
    </location>
</feature>
<reference evidence="2" key="1">
    <citation type="submission" date="2013-04" db="EMBL/GenBank/DDBJ databases">
        <title>The genome sequencing project of 58 acetic acid bacteria.</title>
        <authorList>
            <person name="Okamoto-Kainuma A."/>
            <person name="Ishikawa M."/>
            <person name="Umino S."/>
            <person name="Koizumi Y."/>
            <person name="Shiwa Y."/>
            <person name="Yoshikawa H."/>
            <person name="Matsutani M."/>
            <person name="Matsushita K."/>
        </authorList>
    </citation>
    <scope>NUCLEOTIDE SEQUENCE</scope>
    <source>
        <strain evidence="2">DSM 12717</strain>
    </source>
</reference>
<evidence type="ECO:0000256" key="1">
    <source>
        <dbReference type="SAM" id="MobiDB-lite"/>
    </source>
</evidence>
<accession>A0ABQ0P8P1</accession>
<name>A0ABQ0P8P1_9PROT</name>
<keyword evidence="3" id="KW-1185">Reference proteome</keyword>
<evidence type="ECO:0008006" key="4">
    <source>
        <dbReference type="Google" id="ProtNLM"/>
    </source>
</evidence>
<dbReference type="Proteomes" id="UP001060895">
    <property type="component" value="Unassembled WGS sequence"/>
</dbReference>
<gene>
    <name evidence="2" type="ORF">AA12717_2435</name>
</gene>